<feature type="transmembrane region" description="Helical" evidence="1">
    <location>
        <begin position="479"/>
        <end position="498"/>
    </location>
</feature>
<comment type="caution">
    <text evidence="4">The sequence shown here is derived from an EMBL/GenBank/DDBJ whole genome shotgun (WGS) entry which is preliminary data.</text>
</comment>
<evidence type="ECO:0000256" key="1">
    <source>
        <dbReference type="SAM" id="Phobius"/>
    </source>
</evidence>
<evidence type="ECO:0000313" key="5">
    <source>
        <dbReference type="Proteomes" id="UP000663879"/>
    </source>
</evidence>
<feature type="transmembrane region" description="Helical" evidence="1">
    <location>
        <begin position="555"/>
        <end position="577"/>
    </location>
</feature>
<feature type="transmembrane region" description="Helical" evidence="1">
    <location>
        <begin position="634"/>
        <end position="653"/>
    </location>
</feature>
<feature type="transmembrane region" description="Helical" evidence="1">
    <location>
        <begin position="344"/>
        <end position="365"/>
    </location>
</feature>
<dbReference type="InterPro" id="IPR052728">
    <property type="entry name" value="O2_lipid_transport_reg"/>
</dbReference>
<dbReference type="Pfam" id="PF20146">
    <property type="entry name" value="NRF"/>
    <property type="match status" value="1"/>
</dbReference>
<dbReference type="GO" id="GO:0016747">
    <property type="term" value="F:acyltransferase activity, transferring groups other than amino-acyl groups"/>
    <property type="evidence" value="ECO:0007669"/>
    <property type="project" value="InterPro"/>
</dbReference>
<feature type="transmembrane region" description="Helical" evidence="1">
    <location>
        <begin position="201"/>
        <end position="227"/>
    </location>
</feature>
<feature type="transmembrane region" description="Helical" evidence="1">
    <location>
        <begin position="388"/>
        <end position="410"/>
    </location>
</feature>
<feature type="signal peptide" evidence="2">
    <location>
        <begin position="1"/>
        <end position="20"/>
    </location>
</feature>
<keyword evidence="1" id="KW-0472">Membrane</keyword>
<name>A0A814EYI8_9BILA</name>
<feature type="transmembrane region" description="Helical" evidence="1">
    <location>
        <begin position="523"/>
        <end position="543"/>
    </location>
</feature>
<evidence type="ECO:0000259" key="3">
    <source>
        <dbReference type="SMART" id="SM00703"/>
    </source>
</evidence>
<dbReference type="EMBL" id="CAJNOC010003325">
    <property type="protein sequence ID" value="CAF0977704.1"/>
    <property type="molecule type" value="Genomic_DNA"/>
</dbReference>
<gene>
    <name evidence="4" type="ORF">OXX778_LOCUS15255</name>
</gene>
<keyword evidence="1" id="KW-0812">Transmembrane</keyword>
<dbReference type="InterPro" id="IPR006621">
    <property type="entry name" value="Nose-resist-to-fluoxetine_N"/>
</dbReference>
<feature type="transmembrane region" description="Helical" evidence="1">
    <location>
        <begin position="457"/>
        <end position="472"/>
    </location>
</feature>
<dbReference type="OrthoDB" id="10006435at2759"/>
<accession>A0A814EYI8</accession>
<feature type="chain" id="PRO_5032455430" description="Nose resistant-to-fluoxetine protein N-terminal domain-containing protein" evidence="2">
    <location>
        <begin position="21"/>
        <end position="702"/>
    </location>
</feature>
<dbReference type="PANTHER" id="PTHR11161">
    <property type="entry name" value="O-ACYLTRANSFERASE"/>
    <property type="match status" value="1"/>
</dbReference>
<proteinExistence type="predicted"/>
<keyword evidence="2" id="KW-0732">Signal</keyword>
<evidence type="ECO:0000256" key="2">
    <source>
        <dbReference type="SAM" id="SignalP"/>
    </source>
</evidence>
<organism evidence="4 5">
    <name type="scientific">Brachionus calyciflorus</name>
    <dbReference type="NCBI Taxonomy" id="104777"/>
    <lineage>
        <taxon>Eukaryota</taxon>
        <taxon>Metazoa</taxon>
        <taxon>Spiralia</taxon>
        <taxon>Gnathifera</taxon>
        <taxon>Rotifera</taxon>
        <taxon>Eurotatoria</taxon>
        <taxon>Monogononta</taxon>
        <taxon>Pseudotrocha</taxon>
        <taxon>Ploima</taxon>
        <taxon>Brachionidae</taxon>
        <taxon>Brachionus</taxon>
    </lineage>
</organism>
<keyword evidence="5" id="KW-1185">Reference proteome</keyword>
<dbReference type="PANTHER" id="PTHR11161:SF12">
    <property type="entry name" value="ACYLTRANSFERASE 3 DOMAIN-CONTAINING PROTEIN-RELATED"/>
    <property type="match status" value="1"/>
</dbReference>
<protein>
    <recommendedName>
        <fullName evidence="3">Nose resistant-to-fluoxetine protein N-terminal domain-containing protein</fullName>
    </recommendedName>
</protein>
<dbReference type="InterPro" id="IPR002656">
    <property type="entry name" value="Acyl_transf_3_dom"/>
</dbReference>
<feature type="transmembrane region" description="Helical" evidence="1">
    <location>
        <begin position="593"/>
        <end position="613"/>
    </location>
</feature>
<sequence length="702" mass="81494">MKIKIIFVFFYVEFSGFLNGQKVPKQVEFSPTYVLNLNQVDISQFTDLYHEAKSLNYFQNDLFSPGSISQSCELEIEKLFKGLTEKEQWSLKTIDSFAKPPSGLLKGNINWLGEYTECLDSKNISSNCYPKYCTLNKKASQFESQISLNLKYGFCAPMNCSSNDLAEIFNYIFLKLAKKNLSFVQDDIICQNETNVFDTPAWIFIVTISCLVGLVLLASLIHLIMIYKTNPFASNTTTLYLQINEDNVSTNLVDIENLVVNTHVDLRRPIMEQIIHSFSLISNFKKIFNFETDDNHLLSLNGIRVISLGWVILSHTFGFTVFYSDNPLDSLNFLKRFLFSIVSNGFFSVDSFFLISGVLTGYLFIKNTARPNFKLTYSFMLKYYLNRFLRLSPSLYVMLFFTIFMTKYIGYGPMYPNEGLSPTRCRTDLWKDLLYLSNFAKINETCFGINWYLSNDIQFHFMAPVILIPLALNKFFIGILLLILILIGNLVSIFLTLYNNPGTELGIYGTNSEYYFEWVYLKPWTRCGPFLIGIFIGFILYFHKRPSYDAKIKKIYNLINWNIAQNLIGLCIFALYQDFKIFPDSYYTQMQHIIYQTFSRLIWALSVGYFIYACETKNGGIISNILSWKLFIPLARLSYSAFLVHFTYLFYFLSTQNRLFNLQELKMVYYFIGNFIGSYVLGTLLCIFVEMPFNGLQTIFIK</sequence>
<dbReference type="AlphaFoldDB" id="A0A814EYI8"/>
<feature type="transmembrane region" description="Helical" evidence="1">
    <location>
        <begin position="668"/>
        <end position="689"/>
    </location>
</feature>
<reference evidence="4" key="1">
    <citation type="submission" date="2021-02" db="EMBL/GenBank/DDBJ databases">
        <authorList>
            <person name="Nowell W R."/>
        </authorList>
    </citation>
    <scope>NUCLEOTIDE SEQUENCE</scope>
    <source>
        <strain evidence="4">Ploen Becks lab</strain>
    </source>
</reference>
<keyword evidence="1" id="KW-1133">Transmembrane helix</keyword>
<feature type="domain" description="Nose resistant-to-fluoxetine protein N-terminal" evidence="3">
    <location>
        <begin position="69"/>
        <end position="192"/>
    </location>
</feature>
<dbReference type="Pfam" id="PF01757">
    <property type="entry name" value="Acyl_transf_3"/>
    <property type="match status" value="1"/>
</dbReference>
<dbReference type="Proteomes" id="UP000663879">
    <property type="component" value="Unassembled WGS sequence"/>
</dbReference>
<evidence type="ECO:0000313" key="4">
    <source>
        <dbReference type="EMBL" id="CAF0977704.1"/>
    </source>
</evidence>
<feature type="transmembrane region" description="Helical" evidence="1">
    <location>
        <begin position="305"/>
        <end position="324"/>
    </location>
</feature>
<dbReference type="SMART" id="SM00703">
    <property type="entry name" value="NRF"/>
    <property type="match status" value="1"/>
</dbReference>